<sequence length="37" mass="4115">MNLKRNSHRNSLPAVRTGGISQETILQEVGRNGVFAY</sequence>
<organism evidence="1 2">
    <name type="scientific">Methanosarcina mazei Tuc01</name>
    <dbReference type="NCBI Taxonomy" id="1236903"/>
    <lineage>
        <taxon>Archaea</taxon>
        <taxon>Methanobacteriati</taxon>
        <taxon>Methanobacteriota</taxon>
        <taxon>Stenosarchaea group</taxon>
        <taxon>Methanomicrobia</taxon>
        <taxon>Methanosarcinales</taxon>
        <taxon>Methanosarcinaceae</taxon>
        <taxon>Methanosarcina</taxon>
    </lineage>
</organism>
<name>M1QHT0_METMZ</name>
<gene>
    <name evidence="1" type="ORF">MmTuc01_1115</name>
</gene>
<evidence type="ECO:0000313" key="2">
    <source>
        <dbReference type="Proteomes" id="UP000011718"/>
    </source>
</evidence>
<dbReference type="EMBL" id="CP004144">
    <property type="protein sequence ID" value="AGF96504.1"/>
    <property type="molecule type" value="Genomic_DNA"/>
</dbReference>
<dbReference type="AlphaFoldDB" id="M1QHT0"/>
<reference evidence="1 2" key="1">
    <citation type="journal article" date="2013" name="Genome Announc.">
        <title>Complete Genome of a Methanosarcina mazei Strain Isolated from Sediment Samples from an Amazonian Flooded Area.</title>
        <authorList>
            <person name="Assis das Gracas D."/>
            <person name="Thiago Juca Ramos R."/>
            <person name="Vieira Araujo A.C."/>
            <person name="Zahlouth R."/>
            <person name="Ribeiro Carneiro A."/>
            <person name="Souza Lopes T."/>
            <person name="Azevedo Barauna R."/>
            <person name="Azevedo V."/>
            <person name="Cruz Schneider M.P."/>
            <person name="Pellizari V.H."/>
            <person name="Silva A."/>
        </authorList>
    </citation>
    <scope>NUCLEOTIDE SEQUENCE [LARGE SCALE GENOMIC DNA]</scope>
    <source>
        <strain evidence="1 2">Tuc01</strain>
    </source>
</reference>
<dbReference type="Proteomes" id="UP000011718">
    <property type="component" value="Chromosome"/>
</dbReference>
<dbReference type="BioCyc" id="MMAZ1236903:G139K-1061-MONOMER"/>
<proteinExistence type="predicted"/>
<evidence type="ECO:0000313" key="1">
    <source>
        <dbReference type="EMBL" id="AGF96504.1"/>
    </source>
</evidence>
<accession>M1QHT0</accession>
<dbReference type="HOGENOM" id="CLU_3338450_0_0_2"/>
<protein>
    <submittedName>
        <fullName evidence="1">Uncharacterized protein</fullName>
    </submittedName>
</protein>
<dbReference type="KEGG" id="mmaz:MmTuc01_1115"/>